<evidence type="ECO:0000313" key="3">
    <source>
        <dbReference type="EMBL" id="ABG64660.1"/>
    </source>
</evidence>
<feature type="transmembrane region" description="Helical" evidence="1">
    <location>
        <begin position="41"/>
        <end position="59"/>
    </location>
</feature>
<dbReference type="InterPro" id="IPR009936">
    <property type="entry name" value="DUF1468"/>
</dbReference>
<dbReference type="OrthoDB" id="5186924at2"/>
<reference evidence="3" key="1">
    <citation type="submission" date="2006-06" db="EMBL/GenBank/DDBJ databases">
        <title>Complete sequence of chromosome of Chelativorans sp. BNC1.</title>
        <authorList>
            <consortium name="US DOE Joint Genome Institute"/>
            <person name="Copeland A."/>
            <person name="Lucas S."/>
            <person name="Lapidus A."/>
            <person name="Barry K."/>
            <person name="Detter J.C."/>
            <person name="Glavina del Rio T."/>
            <person name="Hammon N."/>
            <person name="Israni S."/>
            <person name="Dalin E."/>
            <person name="Tice H."/>
            <person name="Pitluck S."/>
            <person name="Chertkov O."/>
            <person name="Brettin T."/>
            <person name="Bruce D."/>
            <person name="Han C."/>
            <person name="Tapia R."/>
            <person name="Gilna P."/>
            <person name="Schmutz J."/>
            <person name="Larimer F."/>
            <person name="Land M."/>
            <person name="Hauser L."/>
            <person name="Kyrpides N."/>
            <person name="Mikhailova N."/>
            <person name="Richardson P."/>
        </authorList>
    </citation>
    <scope>NUCLEOTIDE SEQUENCE</scope>
    <source>
        <strain evidence="3">BNC1</strain>
    </source>
</reference>
<dbReference type="Pfam" id="PF07331">
    <property type="entry name" value="TctB"/>
    <property type="match status" value="1"/>
</dbReference>
<keyword evidence="1" id="KW-0472">Membrane</keyword>
<feature type="domain" description="DUF1468" evidence="2">
    <location>
        <begin position="9"/>
        <end position="143"/>
    </location>
</feature>
<proteinExistence type="predicted"/>
<evidence type="ECO:0000259" key="2">
    <source>
        <dbReference type="Pfam" id="PF07331"/>
    </source>
</evidence>
<feature type="transmembrane region" description="Helical" evidence="1">
    <location>
        <begin position="12"/>
        <end position="29"/>
    </location>
</feature>
<evidence type="ECO:0000256" key="1">
    <source>
        <dbReference type="SAM" id="Phobius"/>
    </source>
</evidence>
<dbReference type="STRING" id="266779.Meso_3289"/>
<keyword evidence="1" id="KW-0812">Transmembrane</keyword>
<feature type="transmembrane region" description="Helical" evidence="1">
    <location>
        <begin position="79"/>
        <end position="106"/>
    </location>
</feature>
<organism evidence="3">
    <name type="scientific">Chelativorans sp. (strain BNC1)</name>
    <dbReference type="NCBI Taxonomy" id="266779"/>
    <lineage>
        <taxon>Bacteria</taxon>
        <taxon>Pseudomonadati</taxon>
        <taxon>Pseudomonadota</taxon>
        <taxon>Alphaproteobacteria</taxon>
        <taxon>Hyphomicrobiales</taxon>
        <taxon>Phyllobacteriaceae</taxon>
        <taxon>Chelativorans</taxon>
    </lineage>
</organism>
<keyword evidence="1" id="KW-1133">Transmembrane helix</keyword>
<dbReference type="AlphaFoldDB" id="Q11D65"/>
<gene>
    <name evidence="3" type="ordered locus">Meso_3289</name>
</gene>
<name>Q11D65_CHESB</name>
<dbReference type="HOGENOM" id="CLU_108885_1_0_5"/>
<dbReference type="KEGG" id="mes:Meso_3289"/>
<dbReference type="eggNOG" id="ENOG503160H">
    <property type="taxonomic scope" value="Bacteria"/>
</dbReference>
<protein>
    <recommendedName>
        <fullName evidence="2">DUF1468 domain-containing protein</fullName>
    </recommendedName>
</protein>
<accession>Q11D65</accession>
<feature type="transmembrane region" description="Helical" evidence="1">
    <location>
        <begin position="118"/>
        <end position="145"/>
    </location>
</feature>
<dbReference type="EMBL" id="CP000390">
    <property type="protein sequence ID" value="ABG64660.1"/>
    <property type="molecule type" value="Genomic_DNA"/>
</dbReference>
<sequence length="151" mass="15997" precursor="true">MKVNRKDVASAFIFLAISGFFAMYSLGTLSMGRPSQMGPGFFPVAVAAILALLALIILMKSFGSEDTSIGAWPLRGAVFILVAPLVFALMIRTAGLALTIFAISLLTAYASQRMKLTIALPLAVGLAVFCAIVFIWALGLVMPILPPALVY</sequence>